<dbReference type="AlphaFoldDB" id="A0A0F9CJL0"/>
<gene>
    <name evidence="1" type="ORF">LCGC14_2601550</name>
</gene>
<accession>A0A0F9CJL0</accession>
<evidence type="ECO:0008006" key="2">
    <source>
        <dbReference type="Google" id="ProtNLM"/>
    </source>
</evidence>
<sequence>MKLDIILRTHDGGDRFKSSALKRKVNGTKQEITLTCAYSLSESIKLCEHEINVTILDDHSSKKTVKTLEKMFGVRVTPFEDEDFSKGSLNHFTYSKNSNADLIYSVEDDFLHRPEAIQELIDTYYKFLDNVEAEMICLYPDDDYYNYTNHFGPTMIVPGIGRPWRMHDHTTNTFFTNPEVLRKYWGAFETLATQYYTNPIICEDTTINVIWKNHIPLFTPLVPLAHHLDHHPPLFYENAIAELWEKNKL</sequence>
<dbReference type="EMBL" id="LAZR01043937">
    <property type="protein sequence ID" value="KKL05886.1"/>
    <property type="molecule type" value="Genomic_DNA"/>
</dbReference>
<organism evidence="1">
    <name type="scientific">marine sediment metagenome</name>
    <dbReference type="NCBI Taxonomy" id="412755"/>
    <lineage>
        <taxon>unclassified sequences</taxon>
        <taxon>metagenomes</taxon>
        <taxon>ecological metagenomes</taxon>
    </lineage>
</organism>
<dbReference type="InterPro" id="IPR029044">
    <property type="entry name" value="Nucleotide-diphossugar_trans"/>
</dbReference>
<evidence type="ECO:0000313" key="1">
    <source>
        <dbReference type="EMBL" id="KKL05886.1"/>
    </source>
</evidence>
<protein>
    <recommendedName>
        <fullName evidence="2">Glycosyltransferase 2-like domain-containing protein</fullName>
    </recommendedName>
</protein>
<comment type="caution">
    <text evidence="1">The sequence shown here is derived from an EMBL/GenBank/DDBJ whole genome shotgun (WGS) entry which is preliminary data.</text>
</comment>
<proteinExistence type="predicted"/>
<dbReference type="SUPFAM" id="SSF53448">
    <property type="entry name" value="Nucleotide-diphospho-sugar transferases"/>
    <property type="match status" value="1"/>
</dbReference>
<name>A0A0F9CJL0_9ZZZZ</name>
<reference evidence="1" key="1">
    <citation type="journal article" date="2015" name="Nature">
        <title>Complex archaea that bridge the gap between prokaryotes and eukaryotes.</title>
        <authorList>
            <person name="Spang A."/>
            <person name="Saw J.H."/>
            <person name="Jorgensen S.L."/>
            <person name="Zaremba-Niedzwiedzka K."/>
            <person name="Martijn J."/>
            <person name="Lind A.E."/>
            <person name="van Eijk R."/>
            <person name="Schleper C."/>
            <person name="Guy L."/>
            <person name="Ettema T.J."/>
        </authorList>
    </citation>
    <scope>NUCLEOTIDE SEQUENCE</scope>
</reference>